<keyword evidence="2" id="KW-0134">Cell wall</keyword>
<dbReference type="InterPro" id="IPR050131">
    <property type="entry name" value="Peptidase_S8_subtilisin-like"/>
</dbReference>
<feature type="region of interest" description="Disordered" evidence="9">
    <location>
        <begin position="131"/>
        <end position="163"/>
    </location>
</feature>
<dbReference type="PROSITE" id="PS51892">
    <property type="entry name" value="SUBTILASE"/>
    <property type="match status" value="1"/>
</dbReference>
<feature type="domain" description="PA" evidence="12">
    <location>
        <begin position="409"/>
        <end position="485"/>
    </location>
</feature>
<name>A0A9W8AE59_9FUNG</name>
<dbReference type="InterPro" id="IPR023827">
    <property type="entry name" value="Peptidase_S8_Asp-AS"/>
</dbReference>
<protein>
    <recommendedName>
        <fullName evidence="16">Subtilisin</fullName>
    </recommendedName>
</protein>
<feature type="signal peptide" evidence="10">
    <location>
        <begin position="1"/>
        <end position="20"/>
    </location>
</feature>
<dbReference type="InterPro" id="IPR022398">
    <property type="entry name" value="Peptidase_S8_His-AS"/>
</dbReference>
<evidence type="ECO:0000256" key="3">
    <source>
        <dbReference type="ARBA" id="ARBA00022670"/>
    </source>
</evidence>
<dbReference type="InterPro" id="IPR003137">
    <property type="entry name" value="PA_domain"/>
</dbReference>
<dbReference type="Proteomes" id="UP001150569">
    <property type="component" value="Unassembled WGS sequence"/>
</dbReference>
<dbReference type="Pfam" id="PF02225">
    <property type="entry name" value="PA"/>
    <property type="match status" value="1"/>
</dbReference>
<feature type="active site" description="Charge relay system" evidence="7 8">
    <location>
        <position position="558"/>
    </location>
</feature>
<dbReference type="GO" id="GO:0005615">
    <property type="term" value="C:extracellular space"/>
    <property type="evidence" value="ECO:0007669"/>
    <property type="project" value="TreeGrafter"/>
</dbReference>
<evidence type="ECO:0000256" key="1">
    <source>
        <dbReference type="ARBA" id="ARBA00011073"/>
    </source>
</evidence>
<evidence type="ECO:0000313" key="15">
    <source>
        <dbReference type="Proteomes" id="UP001150569"/>
    </source>
</evidence>
<keyword evidence="5 8" id="KW-0378">Hydrolase</keyword>
<comment type="caution">
    <text evidence="14">The sequence shown here is derived from an EMBL/GenBank/DDBJ whole genome shotgun (WGS) entry which is preliminary data.</text>
</comment>
<dbReference type="SUPFAM" id="SSF52743">
    <property type="entry name" value="Subtilisin-like"/>
    <property type="match status" value="1"/>
</dbReference>
<keyword evidence="3 8" id="KW-0645">Protease</keyword>
<dbReference type="GO" id="GO:0004252">
    <property type="term" value="F:serine-type endopeptidase activity"/>
    <property type="evidence" value="ECO:0007669"/>
    <property type="project" value="UniProtKB-UniRule"/>
</dbReference>
<evidence type="ECO:0000256" key="6">
    <source>
        <dbReference type="ARBA" id="ARBA00022825"/>
    </source>
</evidence>
<dbReference type="InterPro" id="IPR000209">
    <property type="entry name" value="Peptidase_S8/S53_dom"/>
</dbReference>
<dbReference type="PROSITE" id="PS00137">
    <property type="entry name" value="SUBTILASE_HIS"/>
    <property type="match status" value="1"/>
</dbReference>
<dbReference type="OrthoDB" id="10256524at2759"/>
<feature type="active site" description="Charge relay system" evidence="7 8">
    <location>
        <position position="242"/>
    </location>
</feature>
<comment type="similarity">
    <text evidence="1 8">Belongs to the peptidase S8 family.</text>
</comment>
<feature type="chain" id="PRO_5040887682" description="Subtilisin" evidence="10">
    <location>
        <begin position="21"/>
        <end position="904"/>
    </location>
</feature>
<evidence type="ECO:0000259" key="13">
    <source>
        <dbReference type="Pfam" id="PF06280"/>
    </source>
</evidence>
<evidence type="ECO:0000313" key="14">
    <source>
        <dbReference type="EMBL" id="KAJ1929109.1"/>
    </source>
</evidence>
<dbReference type="PROSITE" id="PS00136">
    <property type="entry name" value="SUBTILASE_ASP"/>
    <property type="match status" value="1"/>
</dbReference>
<dbReference type="EMBL" id="JANBPT010000047">
    <property type="protein sequence ID" value="KAJ1929109.1"/>
    <property type="molecule type" value="Genomic_DNA"/>
</dbReference>
<dbReference type="GO" id="GO:0006508">
    <property type="term" value="P:proteolysis"/>
    <property type="evidence" value="ECO:0007669"/>
    <property type="project" value="UniProtKB-KW"/>
</dbReference>
<dbReference type="InterPro" id="IPR036852">
    <property type="entry name" value="Peptidase_S8/S53_dom_sf"/>
</dbReference>
<dbReference type="AlphaFoldDB" id="A0A9W8AE59"/>
<evidence type="ECO:0000256" key="7">
    <source>
        <dbReference type="PIRSR" id="PIRSR615500-1"/>
    </source>
</evidence>
<evidence type="ECO:0000256" key="4">
    <source>
        <dbReference type="ARBA" id="ARBA00022729"/>
    </source>
</evidence>
<dbReference type="Pfam" id="PF00082">
    <property type="entry name" value="Peptidase_S8"/>
    <property type="match status" value="1"/>
</dbReference>
<evidence type="ECO:0000259" key="12">
    <source>
        <dbReference type="Pfam" id="PF02225"/>
    </source>
</evidence>
<dbReference type="Pfam" id="PF06280">
    <property type="entry name" value="fn3_5"/>
    <property type="match status" value="1"/>
</dbReference>
<evidence type="ECO:0000256" key="10">
    <source>
        <dbReference type="SAM" id="SignalP"/>
    </source>
</evidence>
<keyword evidence="4 10" id="KW-0732">Signal</keyword>
<accession>A0A9W8AE59</accession>
<reference evidence="14" key="1">
    <citation type="submission" date="2022-07" db="EMBL/GenBank/DDBJ databases">
        <title>Phylogenomic reconstructions and comparative analyses of Kickxellomycotina fungi.</title>
        <authorList>
            <person name="Reynolds N.K."/>
            <person name="Stajich J.E."/>
            <person name="Barry K."/>
            <person name="Grigoriev I.V."/>
            <person name="Crous P."/>
            <person name="Smith M.E."/>
        </authorList>
    </citation>
    <scope>NUCLEOTIDE SEQUENCE</scope>
    <source>
        <strain evidence="14">RSA 861</strain>
    </source>
</reference>
<sequence>MARLTALSLYGLALFALAGADTSSDATTSIPVSDSDNDITTNLGSTNIIPGRYIVQFEPLVAATATSLTDNDIASILSESGVDLEVQYTYVNPNFNAASIVISGNDTQPIQSLDAVAKVWPVSVMKIPGWKGEGMKGQGSLQTPLSARDSPNPPQNPPRENLAHSMTGVDRAHRELNLRGQGMKIGIVDSGIDYNHTAFGACFKTPGCRIQYGSDLVGNDYDGDTNPVAIPNPYPYDACIGHGTHVAGIVAGSDGVYQGVAPDATLGIYKVFGCAGEGSVGEDAIMLGMQAAANDGMDVINVSAGEPGQWAASPASLLANALSLKGITVMASNGNFGLENLYADSDPSVGTAAFSVSSHNPIYIWANTLNVTAAGRTTQILRANDYSFPWPAFVYSGTPLRRVADSAGKYTGCSGYASEALKGLIVQVDQTSDCSADDQVDLAAAAGATGILFAMPTQNLPRYLVFGAPHEIAVGMVTLNDGNAILAMLKANPQGVTVTSDDELHKWRHTDAGQVSLYSSYGPDPELKLKPELSAPGDRIYSTYPLYAGGYDNLSGTSMSTPVLTGVAALMKQYGIPAASLKQRLMQTATPYCFNSTLCDTVTTQGSGIINIMSALYSPVFASLNAFALNDTINGKFSGGVTNRQTVFTNRSKQTVRINLSAVEAYSVSAHYANQSLSDLPRRNVQSASVTFSHSVLNLAPGQSTSWNVAFTQPRGLPDKEHWVYSGFINATIIINNAVNSTLTIPYLGFKGDYRTVPILRPNTAEFPYLGSSQTNAAVTQAMSANAAGCPIFDMVNSFPTLTVVKDHPTAQIRVYVTNQATGKTYYALVNDVLDYAQQNFISYRPSTTFTWSGYGYTKPSKSDLARLANGIYRMKITALRPFGNPNNATDLDSWTSAYFRVSR</sequence>
<dbReference type="InterPro" id="IPR015500">
    <property type="entry name" value="Peptidase_S8_subtilisin-rel"/>
</dbReference>
<evidence type="ECO:0000256" key="8">
    <source>
        <dbReference type="PROSITE-ProRule" id="PRU01240"/>
    </source>
</evidence>
<dbReference type="PANTHER" id="PTHR43806:SF66">
    <property type="entry name" value="SERIN ENDOPEPTIDASE"/>
    <property type="match status" value="1"/>
</dbReference>
<dbReference type="Gene3D" id="3.40.50.200">
    <property type="entry name" value="Peptidase S8/S53 domain"/>
    <property type="match status" value="2"/>
</dbReference>
<dbReference type="GO" id="GO:0016020">
    <property type="term" value="C:membrane"/>
    <property type="evidence" value="ECO:0007669"/>
    <property type="project" value="InterPro"/>
</dbReference>
<dbReference type="InterPro" id="IPR010435">
    <property type="entry name" value="C5a/SBT2-like_Fn3"/>
</dbReference>
<feature type="active site" description="Charge relay system" evidence="7 8">
    <location>
        <position position="189"/>
    </location>
</feature>
<feature type="domain" description="Peptidase S8/S53" evidence="11">
    <location>
        <begin position="180"/>
        <end position="591"/>
    </location>
</feature>
<keyword evidence="6 8" id="KW-0720">Serine protease</keyword>
<gene>
    <name evidence="14" type="ORF">IWQ60_001469</name>
</gene>
<feature type="domain" description="C5a peptidase/Subtilisin-like protease SBT2-like Fn3-like" evidence="13">
    <location>
        <begin position="644"/>
        <end position="748"/>
    </location>
</feature>
<evidence type="ECO:0000256" key="2">
    <source>
        <dbReference type="ARBA" id="ARBA00022512"/>
    </source>
</evidence>
<organism evidence="14 15">
    <name type="scientific">Tieghemiomyces parasiticus</name>
    <dbReference type="NCBI Taxonomy" id="78921"/>
    <lineage>
        <taxon>Eukaryota</taxon>
        <taxon>Fungi</taxon>
        <taxon>Fungi incertae sedis</taxon>
        <taxon>Zoopagomycota</taxon>
        <taxon>Kickxellomycotina</taxon>
        <taxon>Dimargaritomycetes</taxon>
        <taxon>Dimargaritales</taxon>
        <taxon>Dimargaritaceae</taxon>
        <taxon>Tieghemiomyces</taxon>
    </lineage>
</organism>
<dbReference type="PANTHER" id="PTHR43806">
    <property type="entry name" value="PEPTIDASE S8"/>
    <property type="match status" value="1"/>
</dbReference>
<evidence type="ECO:0008006" key="16">
    <source>
        <dbReference type="Google" id="ProtNLM"/>
    </source>
</evidence>
<dbReference type="PRINTS" id="PR00723">
    <property type="entry name" value="SUBTILISIN"/>
</dbReference>
<evidence type="ECO:0000256" key="5">
    <source>
        <dbReference type="ARBA" id="ARBA00022801"/>
    </source>
</evidence>
<proteinExistence type="inferred from homology"/>
<keyword evidence="2" id="KW-0964">Secreted</keyword>
<evidence type="ECO:0000256" key="9">
    <source>
        <dbReference type="SAM" id="MobiDB-lite"/>
    </source>
</evidence>
<keyword evidence="15" id="KW-1185">Reference proteome</keyword>
<evidence type="ECO:0000259" key="11">
    <source>
        <dbReference type="Pfam" id="PF00082"/>
    </source>
</evidence>